<organism evidence="1 2">
    <name type="scientific">Haemaphysalis longicornis</name>
    <name type="common">Bush tick</name>
    <dbReference type="NCBI Taxonomy" id="44386"/>
    <lineage>
        <taxon>Eukaryota</taxon>
        <taxon>Metazoa</taxon>
        <taxon>Ecdysozoa</taxon>
        <taxon>Arthropoda</taxon>
        <taxon>Chelicerata</taxon>
        <taxon>Arachnida</taxon>
        <taxon>Acari</taxon>
        <taxon>Parasitiformes</taxon>
        <taxon>Ixodida</taxon>
        <taxon>Ixodoidea</taxon>
        <taxon>Ixodidae</taxon>
        <taxon>Haemaphysalinae</taxon>
        <taxon>Haemaphysalis</taxon>
    </lineage>
</organism>
<dbReference type="Proteomes" id="UP000821853">
    <property type="component" value="Chromosome 2"/>
</dbReference>
<dbReference type="VEuPathDB" id="VectorBase:HLOH_058940"/>
<gene>
    <name evidence="1" type="ORF">HPB48_001745</name>
</gene>
<proteinExistence type="predicted"/>
<accession>A0A9J6FSK5</accession>
<dbReference type="EMBL" id="JABSTR010000004">
    <property type="protein sequence ID" value="KAH9366226.1"/>
    <property type="molecule type" value="Genomic_DNA"/>
</dbReference>
<comment type="caution">
    <text evidence="1">The sequence shown here is derived from an EMBL/GenBank/DDBJ whole genome shotgun (WGS) entry which is preliminary data.</text>
</comment>
<sequence length="78" mass="8676">MAHQNFKLMLHATGFGKTTEELTPEIVCNIDDEDCVCSRCPACPGKGALLSILESALDMDKVEDFHVEHWIAGVRCRQ</sequence>
<reference evidence="1 2" key="1">
    <citation type="journal article" date="2020" name="Cell">
        <title>Large-Scale Comparative Analyses of Tick Genomes Elucidate Their Genetic Diversity and Vector Capacities.</title>
        <authorList>
            <consortium name="Tick Genome and Microbiome Consortium (TIGMIC)"/>
            <person name="Jia N."/>
            <person name="Wang J."/>
            <person name="Shi W."/>
            <person name="Du L."/>
            <person name="Sun Y."/>
            <person name="Zhan W."/>
            <person name="Jiang J.F."/>
            <person name="Wang Q."/>
            <person name="Zhang B."/>
            <person name="Ji P."/>
            <person name="Bell-Sakyi L."/>
            <person name="Cui X.M."/>
            <person name="Yuan T.T."/>
            <person name="Jiang B.G."/>
            <person name="Yang W.F."/>
            <person name="Lam T.T."/>
            <person name="Chang Q.C."/>
            <person name="Ding S.J."/>
            <person name="Wang X.J."/>
            <person name="Zhu J.G."/>
            <person name="Ruan X.D."/>
            <person name="Zhao L."/>
            <person name="Wei J.T."/>
            <person name="Ye R.Z."/>
            <person name="Que T.C."/>
            <person name="Du C.H."/>
            <person name="Zhou Y.H."/>
            <person name="Cheng J.X."/>
            <person name="Dai P.F."/>
            <person name="Guo W.B."/>
            <person name="Han X.H."/>
            <person name="Huang E.J."/>
            <person name="Li L.F."/>
            <person name="Wei W."/>
            <person name="Gao Y.C."/>
            <person name="Liu J.Z."/>
            <person name="Shao H.Z."/>
            <person name="Wang X."/>
            <person name="Wang C.C."/>
            <person name="Yang T.C."/>
            <person name="Huo Q.B."/>
            <person name="Li W."/>
            <person name="Chen H.Y."/>
            <person name="Chen S.E."/>
            <person name="Zhou L.G."/>
            <person name="Ni X.B."/>
            <person name="Tian J.H."/>
            <person name="Sheng Y."/>
            <person name="Liu T."/>
            <person name="Pan Y.S."/>
            <person name="Xia L.Y."/>
            <person name="Li J."/>
            <person name="Zhao F."/>
            <person name="Cao W.C."/>
        </authorList>
    </citation>
    <scope>NUCLEOTIDE SEQUENCE [LARGE SCALE GENOMIC DNA]</scope>
    <source>
        <strain evidence="1">HaeL-2018</strain>
    </source>
</reference>
<name>A0A9J6FSK5_HAELO</name>
<dbReference type="AlphaFoldDB" id="A0A9J6FSK5"/>
<evidence type="ECO:0000313" key="1">
    <source>
        <dbReference type="EMBL" id="KAH9366226.1"/>
    </source>
</evidence>
<evidence type="ECO:0000313" key="2">
    <source>
        <dbReference type="Proteomes" id="UP000821853"/>
    </source>
</evidence>
<protein>
    <submittedName>
        <fullName evidence="1">Uncharacterized protein</fullName>
    </submittedName>
</protein>
<keyword evidence="2" id="KW-1185">Reference proteome</keyword>